<dbReference type="Proteomes" id="UP000094023">
    <property type="component" value="Unassembled WGS sequence"/>
</dbReference>
<feature type="domain" description="Major facilitator superfamily (MFS) profile" evidence="7">
    <location>
        <begin position="8"/>
        <end position="387"/>
    </location>
</feature>
<dbReference type="InterPro" id="IPR020846">
    <property type="entry name" value="MFS_dom"/>
</dbReference>
<dbReference type="PANTHER" id="PTHR43124">
    <property type="entry name" value="PURINE EFFLUX PUMP PBUE"/>
    <property type="match status" value="1"/>
</dbReference>
<feature type="transmembrane region" description="Helical" evidence="6">
    <location>
        <begin position="74"/>
        <end position="93"/>
    </location>
</feature>
<feature type="transmembrane region" description="Helical" evidence="6">
    <location>
        <begin position="339"/>
        <end position="357"/>
    </location>
</feature>
<dbReference type="CDD" id="cd17474">
    <property type="entry name" value="MFS_YfmO_like"/>
    <property type="match status" value="1"/>
</dbReference>
<evidence type="ECO:0000259" key="7">
    <source>
        <dbReference type="PROSITE" id="PS50850"/>
    </source>
</evidence>
<keyword evidence="4 6" id="KW-1133">Transmembrane helix</keyword>
<reference evidence="8 9" key="1">
    <citation type="submission" date="2016-04" db="EMBL/GenBank/DDBJ databases">
        <title>ATOL: Assembling a taxonomically balanced genome-scale reconstruction of the evolutionary history of the Enterobacteriaceae.</title>
        <authorList>
            <person name="Plunkett G.III."/>
            <person name="Neeno-Eckwall E.C."/>
            <person name="Glasner J.D."/>
            <person name="Perna N.T."/>
        </authorList>
    </citation>
    <scope>NUCLEOTIDE SEQUENCE [LARGE SCALE GENOMIC DNA]</scope>
    <source>
        <strain evidence="8 9">ATCC 19692</strain>
    </source>
</reference>
<protein>
    <submittedName>
        <fullName evidence="8">Bcr/CflA family drug resistance transporter</fullName>
    </submittedName>
</protein>
<dbReference type="InterPro" id="IPR036259">
    <property type="entry name" value="MFS_trans_sf"/>
</dbReference>
<dbReference type="RefSeq" id="WP_066750216.1">
    <property type="nucleotide sequence ID" value="NZ_LXEN01000100.1"/>
</dbReference>
<feature type="transmembrane region" description="Helical" evidence="6">
    <location>
        <begin position="244"/>
        <end position="262"/>
    </location>
</feature>
<feature type="transmembrane region" description="Helical" evidence="6">
    <location>
        <begin position="99"/>
        <end position="124"/>
    </location>
</feature>
<dbReference type="GO" id="GO:0005886">
    <property type="term" value="C:plasma membrane"/>
    <property type="evidence" value="ECO:0007669"/>
    <property type="project" value="UniProtKB-SubCell"/>
</dbReference>
<dbReference type="AlphaFoldDB" id="A0A198FQS1"/>
<proteinExistence type="predicted"/>
<keyword evidence="5 6" id="KW-0472">Membrane</keyword>
<accession>A0A198FQS1</accession>
<evidence type="ECO:0000256" key="1">
    <source>
        <dbReference type="ARBA" id="ARBA00004651"/>
    </source>
</evidence>
<dbReference type="PANTHER" id="PTHR43124:SF3">
    <property type="entry name" value="CHLORAMPHENICOL EFFLUX PUMP RV0191"/>
    <property type="match status" value="1"/>
</dbReference>
<dbReference type="EMBL" id="LXEN01000100">
    <property type="protein sequence ID" value="OAT26486.1"/>
    <property type="molecule type" value="Genomic_DNA"/>
</dbReference>
<name>A0A198FQS1_9GAMM</name>
<evidence type="ECO:0000256" key="4">
    <source>
        <dbReference type="ARBA" id="ARBA00022989"/>
    </source>
</evidence>
<dbReference type="STRING" id="1354337.M983_2123"/>
<feature type="transmembrane region" description="Helical" evidence="6">
    <location>
        <begin position="40"/>
        <end position="62"/>
    </location>
</feature>
<keyword evidence="9" id="KW-1185">Reference proteome</keyword>
<feature type="transmembrane region" description="Helical" evidence="6">
    <location>
        <begin position="162"/>
        <end position="182"/>
    </location>
</feature>
<dbReference type="InterPro" id="IPR011701">
    <property type="entry name" value="MFS"/>
</dbReference>
<evidence type="ECO:0000256" key="2">
    <source>
        <dbReference type="ARBA" id="ARBA00022475"/>
    </source>
</evidence>
<feature type="transmembrane region" description="Helical" evidence="6">
    <location>
        <begin position="136"/>
        <end position="156"/>
    </location>
</feature>
<feature type="transmembrane region" description="Helical" evidence="6">
    <location>
        <begin position="363"/>
        <end position="383"/>
    </location>
</feature>
<evidence type="ECO:0000256" key="5">
    <source>
        <dbReference type="ARBA" id="ARBA00023136"/>
    </source>
</evidence>
<comment type="caution">
    <text evidence="8">The sequence shown here is derived from an EMBL/GenBank/DDBJ whole genome shotgun (WGS) entry which is preliminary data.</text>
</comment>
<dbReference type="OrthoDB" id="9816041at2"/>
<evidence type="ECO:0000313" key="8">
    <source>
        <dbReference type="EMBL" id="OAT26486.1"/>
    </source>
</evidence>
<dbReference type="InterPro" id="IPR050189">
    <property type="entry name" value="MFS_Efflux_Transporters"/>
</dbReference>
<evidence type="ECO:0000256" key="6">
    <source>
        <dbReference type="SAM" id="Phobius"/>
    </source>
</evidence>
<dbReference type="PROSITE" id="PS50850">
    <property type="entry name" value="MFS"/>
    <property type="match status" value="1"/>
</dbReference>
<feature type="transmembrane region" description="Helical" evidence="6">
    <location>
        <begin position="274"/>
        <end position="293"/>
    </location>
</feature>
<dbReference type="PATRIC" id="fig|1354337.4.peg.2175"/>
<feature type="transmembrane region" description="Helical" evidence="6">
    <location>
        <begin position="219"/>
        <end position="238"/>
    </location>
</feature>
<gene>
    <name evidence="8" type="ORF">M983_2123</name>
</gene>
<keyword evidence="2" id="KW-1003">Cell membrane</keyword>
<dbReference type="SUPFAM" id="SSF103473">
    <property type="entry name" value="MFS general substrate transporter"/>
    <property type="match status" value="1"/>
</dbReference>
<keyword evidence="3 6" id="KW-0812">Transmembrane</keyword>
<dbReference type="Gene3D" id="1.20.1720.10">
    <property type="entry name" value="Multidrug resistance protein D"/>
    <property type="match status" value="1"/>
</dbReference>
<comment type="subcellular location">
    <subcellularLocation>
        <location evidence="1">Cell membrane</location>
        <topology evidence="1">Multi-pass membrane protein</topology>
    </subcellularLocation>
</comment>
<evidence type="ECO:0000256" key="3">
    <source>
        <dbReference type="ARBA" id="ARBA00022692"/>
    </source>
</evidence>
<feature type="transmembrane region" description="Helical" evidence="6">
    <location>
        <begin position="305"/>
        <end position="327"/>
    </location>
</feature>
<dbReference type="Pfam" id="PF07690">
    <property type="entry name" value="MFS_1"/>
    <property type="match status" value="1"/>
</dbReference>
<evidence type="ECO:0000313" key="9">
    <source>
        <dbReference type="Proteomes" id="UP000094023"/>
    </source>
</evidence>
<organism evidence="8 9">
    <name type="scientific">Proteus myxofaciens ATCC 19692</name>
    <dbReference type="NCBI Taxonomy" id="1354337"/>
    <lineage>
        <taxon>Bacteria</taxon>
        <taxon>Pseudomonadati</taxon>
        <taxon>Pseudomonadota</taxon>
        <taxon>Gammaproteobacteria</taxon>
        <taxon>Enterobacterales</taxon>
        <taxon>Morganellaceae</taxon>
        <taxon>Proteus</taxon>
    </lineage>
</organism>
<sequence length="399" mass="44281">MNLSIRNLFYLVCFSALIASLAQNIYTPVIPLIQQQFNTTLPLINLTVSLFTLTMAVMQLVYGIFIDIWGRRPILLLGLAISVFGALGCVWSSSIELLIFWRVIQAIGIAAIPVVAATILGDIYQGNDRAKAMGTYQMLLALAPACGPLLGGYLASHYHYQGIFVFLAVIGAMTLLIHLFFLPETRPECTNQQQSTMTMKEVLSAPEGQSVFVISFMVFYNYFCLLVFLPLIAFHLYQLDSTEIGALYLPMSIALILGSYLYRRICPLFSAENGIIITSCINLAMLILFALFWQLSLSIMLGLTVLYGLSLGLTMPTHTTLLTGYFSSARATAMGIYNFIRYCGMATGPIISAYLVIDGQYQYVFYSCVLFTSFALLFTLKTLMSSLKKNKQQTNGKIE</sequence>
<dbReference type="GO" id="GO:0022857">
    <property type="term" value="F:transmembrane transporter activity"/>
    <property type="evidence" value="ECO:0007669"/>
    <property type="project" value="InterPro"/>
</dbReference>